<name>A0A285ZT73_9SPHI</name>
<feature type="signal peptide" evidence="8">
    <location>
        <begin position="1"/>
        <end position="23"/>
    </location>
</feature>
<evidence type="ECO:0000256" key="5">
    <source>
        <dbReference type="ARBA" id="ARBA00023136"/>
    </source>
</evidence>
<dbReference type="AlphaFoldDB" id="A0A285ZT73"/>
<dbReference type="SUPFAM" id="SSF49464">
    <property type="entry name" value="Carboxypeptidase regulatory domain-like"/>
    <property type="match status" value="1"/>
</dbReference>
<dbReference type="EMBL" id="OCMT01000001">
    <property type="protein sequence ID" value="SOD12854.1"/>
    <property type="molecule type" value="Genomic_DNA"/>
</dbReference>
<dbReference type="OrthoDB" id="9768177at2"/>
<keyword evidence="11" id="KW-1185">Reference proteome</keyword>
<keyword evidence="2 7" id="KW-0813">Transport</keyword>
<dbReference type="InterPro" id="IPR023996">
    <property type="entry name" value="TonB-dep_OMP_SusC/RagA"/>
</dbReference>
<dbReference type="Proteomes" id="UP000219281">
    <property type="component" value="Unassembled WGS sequence"/>
</dbReference>
<dbReference type="PROSITE" id="PS52016">
    <property type="entry name" value="TONB_DEPENDENT_REC_3"/>
    <property type="match status" value="1"/>
</dbReference>
<keyword evidence="5 7" id="KW-0472">Membrane</keyword>
<dbReference type="Pfam" id="PF07715">
    <property type="entry name" value="Plug"/>
    <property type="match status" value="1"/>
</dbReference>
<keyword evidence="6 7" id="KW-0998">Cell outer membrane</keyword>
<dbReference type="RefSeq" id="WP_097129091.1">
    <property type="nucleotide sequence ID" value="NZ_OCMT01000001.1"/>
</dbReference>
<dbReference type="InterPro" id="IPR008969">
    <property type="entry name" value="CarboxyPept-like_regulatory"/>
</dbReference>
<dbReference type="Gene3D" id="2.170.130.10">
    <property type="entry name" value="TonB-dependent receptor, plug domain"/>
    <property type="match status" value="1"/>
</dbReference>
<accession>A0A285ZT73</accession>
<evidence type="ECO:0000313" key="10">
    <source>
        <dbReference type="EMBL" id="SOD12854.1"/>
    </source>
</evidence>
<evidence type="ECO:0000256" key="2">
    <source>
        <dbReference type="ARBA" id="ARBA00022448"/>
    </source>
</evidence>
<dbReference type="InterPro" id="IPR037066">
    <property type="entry name" value="Plug_dom_sf"/>
</dbReference>
<dbReference type="NCBIfam" id="TIGR04056">
    <property type="entry name" value="OMP_RagA_SusC"/>
    <property type="match status" value="1"/>
</dbReference>
<evidence type="ECO:0000259" key="9">
    <source>
        <dbReference type="Pfam" id="PF07715"/>
    </source>
</evidence>
<dbReference type="GO" id="GO:0009279">
    <property type="term" value="C:cell outer membrane"/>
    <property type="evidence" value="ECO:0007669"/>
    <property type="project" value="UniProtKB-SubCell"/>
</dbReference>
<proteinExistence type="inferred from homology"/>
<sequence>MNRKFTLTLLGFLLLAVFTYAQKAVKGKVTDVTNGQGIPGASVSVKGQAGNTVVTNNDGSFTINVPSDNSLLVVTYIGYTTKEVSVGTQSTINIALNESSQTLEGVVVTALGIKRSEKSIGYSTQQINGDNLTLTKEQNVIGSLAGKVAGAQVTGSSGGSMGGTQKIKIRGVNSVTGGGQPLMVIDGTPISNTNFSGSNGNGVDYGNVGQDINPEDVESISVLKGPAASALYGLRGQYGVLLITTKKGAMGANRIDVSLNSAFTIEKVGNFMPLQDIYGVGNNQTFQTFSNGEKYVNGNDESWGPKMDGTPVRMYYSFYPQDAEFGKLTPFLPQPNNIKDFFETGTNTNNGISISGSGQNSNFRLGYNNTYINGTYPNSWLKRNNVSFAGSLKLTDKLTVGTNANYANNSAQRPVQGYQGSFTGANQWFQRNIDINRLRNYKYADGTVLNWNVNPSLSGTTLGTIVTNRPSDWNNPFFDAYENLNLDSRDRIFGDINLTYQVLPELKLSGFVRTDRFTQNINRRNALGGRLDESFSTGKYQSADNNYEFLAQYLKKVNDFDFNLNVGANLLTQSYNYLTAATAGGLSSPGFYSIEASIDRPTSFSYLREKEVRSMYAMGSVGYKDTYFLDASVRNDISSALPKDNNSYWYPSVSGSFIFSNLLKSNVLSFGKLRSSFAIAGADLAAYETVMGYVTGNVYKTTTNTVTTGFVPDKLKNPSIEPSFANSFEIGTDLKFLKNRIGIDFTYYKQRNKNQIIDLSVSGGSGFTSFVVNAGDIQNQGIEVSLNANPVASKLFQWNTILNFARNKSRINELYPGINVYQLDANVYSSQTVYLNATVGKEFGSLVGPGYARDASGQLLLGADNMPVQELNKDFGSVVPEFTGGFVNNFKIGKFDVAAMIDFQKGGQFFSWSKMLAVKSGQAAETVVLNDKGMNVREPLANGGGVRMTGVYAPGTMITIAGVPTNVGGQNFDGYVDARVYFRNKIGTQIYEEWLYDASYIKLREVSVGYTFDKDLIKKLPVKSVRLSAIARNPLMIWQKAPKGLDPSELSSGSASISWIEKGELQTVRSYGVNLNVIF</sequence>
<gene>
    <name evidence="10" type="ORF">SAMN06297358_0883</name>
</gene>
<evidence type="ECO:0000256" key="6">
    <source>
        <dbReference type="ARBA" id="ARBA00023237"/>
    </source>
</evidence>
<organism evidence="10 11">
    <name type="scientific">Pedobacter xixiisoli</name>
    <dbReference type="NCBI Taxonomy" id="1476464"/>
    <lineage>
        <taxon>Bacteria</taxon>
        <taxon>Pseudomonadati</taxon>
        <taxon>Bacteroidota</taxon>
        <taxon>Sphingobacteriia</taxon>
        <taxon>Sphingobacteriales</taxon>
        <taxon>Sphingobacteriaceae</taxon>
        <taxon>Pedobacter</taxon>
    </lineage>
</organism>
<evidence type="ECO:0000256" key="4">
    <source>
        <dbReference type="ARBA" id="ARBA00022692"/>
    </source>
</evidence>
<dbReference type="SUPFAM" id="SSF56935">
    <property type="entry name" value="Porins"/>
    <property type="match status" value="1"/>
</dbReference>
<keyword evidence="4 7" id="KW-0812">Transmembrane</keyword>
<dbReference type="InterPro" id="IPR023997">
    <property type="entry name" value="TonB-dep_OMP_SusC/RagA_CS"/>
</dbReference>
<dbReference type="InterPro" id="IPR012910">
    <property type="entry name" value="Plug_dom"/>
</dbReference>
<evidence type="ECO:0000313" key="11">
    <source>
        <dbReference type="Proteomes" id="UP000219281"/>
    </source>
</evidence>
<comment type="similarity">
    <text evidence="7">Belongs to the TonB-dependent receptor family.</text>
</comment>
<evidence type="ECO:0000256" key="7">
    <source>
        <dbReference type="PROSITE-ProRule" id="PRU01360"/>
    </source>
</evidence>
<keyword evidence="3 7" id="KW-1134">Transmembrane beta strand</keyword>
<evidence type="ECO:0000256" key="8">
    <source>
        <dbReference type="SAM" id="SignalP"/>
    </source>
</evidence>
<feature type="domain" description="TonB-dependent receptor plug" evidence="9">
    <location>
        <begin position="118"/>
        <end position="240"/>
    </location>
</feature>
<dbReference type="Pfam" id="PF13715">
    <property type="entry name" value="CarbopepD_reg_2"/>
    <property type="match status" value="1"/>
</dbReference>
<evidence type="ECO:0000256" key="1">
    <source>
        <dbReference type="ARBA" id="ARBA00004571"/>
    </source>
</evidence>
<dbReference type="Gene3D" id="2.40.170.20">
    <property type="entry name" value="TonB-dependent receptor, beta-barrel domain"/>
    <property type="match status" value="1"/>
</dbReference>
<reference evidence="11" key="1">
    <citation type="submission" date="2017-09" db="EMBL/GenBank/DDBJ databases">
        <authorList>
            <person name="Varghese N."/>
            <person name="Submissions S."/>
        </authorList>
    </citation>
    <scope>NUCLEOTIDE SEQUENCE [LARGE SCALE GENOMIC DNA]</scope>
    <source>
        <strain evidence="11">CGMCC 1.12803</strain>
    </source>
</reference>
<keyword evidence="8" id="KW-0732">Signal</keyword>
<dbReference type="InterPro" id="IPR036942">
    <property type="entry name" value="Beta-barrel_TonB_sf"/>
</dbReference>
<dbReference type="InterPro" id="IPR039426">
    <property type="entry name" value="TonB-dep_rcpt-like"/>
</dbReference>
<dbReference type="Gene3D" id="2.60.40.1120">
    <property type="entry name" value="Carboxypeptidase-like, regulatory domain"/>
    <property type="match status" value="1"/>
</dbReference>
<comment type="subcellular location">
    <subcellularLocation>
        <location evidence="1 7">Cell outer membrane</location>
        <topology evidence="1 7">Multi-pass membrane protein</topology>
    </subcellularLocation>
</comment>
<dbReference type="NCBIfam" id="TIGR04057">
    <property type="entry name" value="SusC_RagA_signa"/>
    <property type="match status" value="1"/>
</dbReference>
<evidence type="ECO:0000256" key="3">
    <source>
        <dbReference type="ARBA" id="ARBA00022452"/>
    </source>
</evidence>
<feature type="chain" id="PRO_5012041105" evidence="8">
    <location>
        <begin position="24"/>
        <end position="1079"/>
    </location>
</feature>
<protein>
    <submittedName>
        <fullName evidence="10">TonB-linked outer membrane protein, SusC/RagA family</fullName>
    </submittedName>
</protein>